<evidence type="ECO:0000313" key="2">
    <source>
        <dbReference type="EMBL" id="KAA6343342.1"/>
    </source>
</evidence>
<accession>A0A5J4SDJ3</accession>
<dbReference type="AlphaFoldDB" id="A0A5J4SDJ3"/>
<gene>
    <name evidence="1" type="ORF">EZS27_008970</name>
    <name evidence="2" type="ORF">EZS27_008981</name>
</gene>
<dbReference type="EMBL" id="SNRY01000275">
    <property type="protein sequence ID" value="KAA6343331.1"/>
    <property type="molecule type" value="Genomic_DNA"/>
</dbReference>
<dbReference type="InterPro" id="IPR032265">
    <property type="entry name" value="DUF4831"/>
</dbReference>
<comment type="caution">
    <text evidence="1">The sequence shown here is derived from an EMBL/GenBank/DDBJ whole genome shotgun (WGS) entry which is preliminary data.</text>
</comment>
<proteinExistence type="predicted"/>
<dbReference type="EMBL" id="SNRY01000275">
    <property type="protein sequence ID" value="KAA6343342.1"/>
    <property type="molecule type" value="Genomic_DNA"/>
</dbReference>
<organism evidence="1">
    <name type="scientific">termite gut metagenome</name>
    <dbReference type="NCBI Taxonomy" id="433724"/>
    <lineage>
        <taxon>unclassified sequences</taxon>
        <taxon>metagenomes</taxon>
        <taxon>organismal metagenomes</taxon>
    </lineage>
</organism>
<evidence type="ECO:0008006" key="3">
    <source>
        <dbReference type="Google" id="ProtNLM"/>
    </source>
</evidence>
<reference evidence="1" key="1">
    <citation type="submission" date="2019-03" db="EMBL/GenBank/DDBJ databases">
        <title>Single cell metagenomics reveals metabolic interactions within the superorganism composed of flagellate Streblomastix strix and complex community of Bacteroidetes bacteria on its surface.</title>
        <authorList>
            <person name="Treitli S.C."/>
            <person name="Kolisko M."/>
            <person name="Husnik F."/>
            <person name="Keeling P."/>
            <person name="Hampl V."/>
        </authorList>
    </citation>
    <scope>NUCLEOTIDE SEQUENCE</scope>
    <source>
        <strain evidence="1">STM</strain>
    </source>
</reference>
<sequence>MNRLIVILGTLFCVSGYAQTEVSMGITRGKDFGVVYMLPKTEVRLEVKTVKVLYTPGKFSKYADRYLHLTNVSQEPEEYWQFIGVNVNAVGIPDEKRTYFIKMKDKSIAPLVELTTNGIIKSINVPYDRKPKENVSTTIIPKKKKEDPFSFLTEEILITGSSAKMAELVAKEIYNIRESKNALLRGQADNMPQDGAQLKLMIDGLNEQETALLTMFLGTEEREEKIHTFCVVPNGERGDEVIFRFSKKLGIVTADNLAGAPIYMSLKDLKSIMIPPETKRKDADGVAYNVPGRVAIALTKDKEVLFNGEFPATQFGIIEYLTPTLFNGKSTLKIIFNETTGGLIKVDKENTK</sequence>
<dbReference type="Pfam" id="PF16115">
    <property type="entry name" value="DUF4831"/>
    <property type="match status" value="1"/>
</dbReference>
<name>A0A5J4SDJ3_9ZZZZ</name>
<evidence type="ECO:0000313" key="1">
    <source>
        <dbReference type="EMBL" id="KAA6343331.1"/>
    </source>
</evidence>
<protein>
    <recommendedName>
        <fullName evidence="3">DUF4831 family protein</fullName>
    </recommendedName>
</protein>